<evidence type="ECO:0000256" key="1">
    <source>
        <dbReference type="SAM" id="SignalP"/>
    </source>
</evidence>
<dbReference type="RefSeq" id="WP_145254767.1">
    <property type="nucleotide sequence ID" value="NZ_CP036279.1"/>
</dbReference>
<name>A0A518AYP6_9BACT</name>
<dbReference type="OrthoDB" id="176168at2"/>
<feature type="chain" id="PRO_5021938383" description="3-keto-alpha-glucoside-1,2-lyase/3-keto-2-hydroxy-glucal hydratase domain-containing protein" evidence="1">
    <location>
        <begin position="30"/>
        <end position="282"/>
    </location>
</feature>
<keyword evidence="4" id="KW-1185">Reference proteome</keyword>
<organism evidence="3 4">
    <name type="scientific">Kolteria novifilia</name>
    <dbReference type="NCBI Taxonomy" id="2527975"/>
    <lineage>
        <taxon>Bacteria</taxon>
        <taxon>Pseudomonadati</taxon>
        <taxon>Planctomycetota</taxon>
        <taxon>Planctomycetia</taxon>
        <taxon>Kolteriales</taxon>
        <taxon>Kolteriaceae</taxon>
        <taxon>Kolteria</taxon>
    </lineage>
</organism>
<evidence type="ECO:0000313" key="3">
    <source>
        <dbReference type="EMBL" id="QDU59843.1"/>
    </source>
</evidence>
<reference evidence="3 4" key="1">
    <citation type="submission" date="2019-02" db="EMBL/GenBank/DDBJ databases">
        <title>Deep-cultivation of Planctomycetes and their phenomic and genomic characterization uncovers novel biology.</title>
        <authorList>
            <person name="Wiegand S."/>
            <person name="Jogler M."/>
            <person name="Boedeker C."/>
            <person name="Pinto D."/>
            <person name="Vollmers J."/>
            <person name="Rivas-Marin E."/>
            <person name="Kohn T."/>
            <person name="Peeters S.H."/>
            <person name="Heuer A."/>
            <person name="Rast P."/>
            <person name="Oberbeckmann S."/>
            <person name="Bunk B."/>
            <person name="Jeske O."/>
            <person name="Meyerdierks A."/>
            <person name="Storesund J.E."/>
            <person name="Kallscheuer N."/>
            <person name="Luecker S."/>
            <person name="Lage O.M."/>
            <person name="Pohl T."/>
            <person name="Merkel B.J."/>
            <person name="Hornburger P."/>
            <person name="Mueller R.-W."/>
            <person name="Bruemmer F."/>
            <person name="Labrenz M."/>
            <person name="Spormann A.M."/>
            <person name="Op den Camp H."/>
            <person name="Overmann J."/>
            <person name="Amann R."/>
            <person name="Jetten M.S.M."/>
            <person name="Mascher T."/>
            <person name="Medema M.H."/>
            <person name="Devos D.P."/>
            <person name="Kaster A.-K."/>
            <person name="Ovreas L."/>
            <person name="Rohde M."/>
            <person name="Galperin M.Y."/>
            <person name="Jogler C."/>
        </authorList>
    </citation>
    <scope>NUCLEOTIDE SEQUENCE [LARGE SCALE GENOMIC DNA]</scope>
    <source>
        <strain evidence="3 4">Pan216</strain>
    </source>
</reference>
<protein>
    <recommendedName>
        <fullName evidence="2">3-keto-alpha-glucoside-1,2-lyase/3-keto-2-hydroxy-glucal hydratase domain-containing protein</fullName>
    </recommendedName>
</protein>
<keyword evidence="1" id="KW-0732">Signal</keyword>
<dbReference type="GO" id="GO:0016787">
    <property type="term" value="F:hydrolase activity"/>
    <property type="evidence" value="ECO:0007669"/>
    <property type="project" value="InterPro"/>
</dbReference>
<dbReference type="KEGG" id="knv:Pan216_06760"/>
<feature type="domain" description="3-keto-alpha-glucoside-1,2-lyase/3-keto-2-hydroxy-glucal hydratase" evidence="2">
    <location>
        <begin position="77"/>
        <end position="264"/>
    </location>
</feature>
<dbReference type="InterPro" id="IPR010496">
    <property type="entry name" value="AL/BT2_dom"/>
</dbReference>
<evidence type="ECO:0000259" key="2">
    <source>
        <dbReference type="Pfam" id="PF06439"/>
    </source>
</evidence>
<dbReference type="Gene3D" id="2.60.120.560">
    <property type="entry name" value="Exo-inulinase, domain 1"/>
    <property type="match status" value="1"/>
</dbReference>
<proteinExistence type="predicted"/>
<sequence length="282" mass="31597" precursor="true">MKRPINTFSLVATLCVGTLSLLVGPEAFAQMGAEQITLKPPFSKFSPNQSKLPAKPPAGAVMLSGEKPRFVSMKGDQIDWPVEDGALVSTRGEAQPGKPRSNHIASTYHFRDADIHAEFKLPKGNKEGNSGLYLHGNYELQIRNTHDKKKMTQDDMGAVYGFNPPKENAALPPGEWQVYDIRYRAPRRDKDGKITKKGSITAWLNGKKVQDNLPIDEPRSKFHPYRYGTSPYLEKVAKKQRETSTGPLFLQDHDAAVRFRNVWVMPLDDKAGFYEPGKEQKS</sequence>
<gene>
    <name evidence="3" type="ORF">Pan216_06760</name>
</gene>
<evidence type="ECO:0000313" key="4">
    <source>
        <dbReference type="Proteomes" id="UP000317093"/>
    </source>
</evidence>
<feature type="signal peptide" evidence="1">
    <location>
        <begin position="1"/>
        <end position="29"/>
    </location>
</feature>
<accession>A0A518AYP6</accession>
<dbReference type="Pfam" id="PF06439">
    <property type="entry name" value="3keto-disac_hyd"/>
    <property type="match status" value="1"/>
</dbReference>
<dbReference type="EMBL" id="CP036279">
    <property type="protein sequence ID" value="QDU59843.1"/>
    <property type="molecule type" value="Genomic_DNA"/>
</dbReference>
<dbReference type="AlphaFoldDB" id="A0A518AYP6"/>
<dbReference type="Proteomes" id="UP000317093">
    <property type="component" value="Chromosome"/>
</dbReference>